<evidence type="ECO:0000256" key="3">
    <source>
        <dbReference type="ARBA" id="ARBA00022598"/>
    </source>
</evidence>
<dbReference type="PANTHER" id="PTHR43033">
    <property type="entry name" value="TRNA(ILE)-LYSIDINE SYNTHASE-RELATED"/>
    <property type="match status" value="1"/>
</dbReference>
<evidence type="ECO:0000256" key="2">
    <source>
        <dbReference type="ARBA" id="ARBA00022490"/>
    </source>
</evidence>
<dbReference type="InterPro" id="IPR014729">
    <property type="entry name" value="Rossmann-like_a/b/a_fold"/>
</dbReference>
<keyword evidence="11" id="KW-1185">Reference proteome</keyword>
<dbReference type="Pfam" id="PF11734">
    <property type="entry name" value="TilS_C"/>
    <property type="match status" value="1"/>
</dbReference>
<keyword evidence="6 8" id="KW-0067">ATP-binding</keyword>
<feature type="domain" description="Lysidine-tRNA(Ile) synthetase C-terminal" evidence="9">
    <location>
        <begin position="364"/>
        <end position="436"/>
    </location>
</feature>
<feature type="binding site" evidence="8">
    <location>
        <begin position="26"/>
        <end position="31"/>
    </location>
    <ligand>
        <name>ATP</name>
        <dbReference type="ChEBI" id="CHEBI:30616"/>
    </ligand>
</feature>
<evidence type="ECO:0000256" key="8">
    <source>
        <dbReference type="HAMAP-Rule" id="MF_01161"/>
    </source>
</evidence>
<dbReference type="Pfam" id="PF01171">
    <property type="entry name" value="ATP_bind_3"/>
    <property type="match status" value="1"/>
</dbReference>
<accession>A0ABT7YFZ7</accession>
<dbReference type="InterPro" id="IPR012094">
    <property type="entry name" value="tRNA_Ile_lys_synt"/>
</dbReference>
<dbReference type="GO" id="GO:0032267">
    <property type="term" value="F:tRNA(Ile)-lysidine synthase activity"/>
    <property type="evidence" value="ECO:0007669"/>
    <property type="project" value="UniProtKB-EC"/>
</dbReference>
<comment type="caution">
    <text evidence="10">The sequence shown here is derived from an EMBL/GenBank/DDBJ whole genome shotgun (WGS) entry which is preliminary data.</text>
</comment>
<dbReference type="InterPro" id="IPR011063">
    <property type="entry name" value="TilS/TtcA_N"/>
</dbReference>
<protein>
    <recommendedName>
        <fullName evidence="8">tRNA(Ile)-lysidine synthase</fullName>
        <ecNumber evidence="8">6.3.4.19</ecNumber>
    </recommendedName>
    <alternativeName>
        <fullName evidence="8">tRNA(Ile)-2-lysyl-cytidine synthase</fullName>
    </alternativeName>
    <alternativeName>
        <fullName evidence="8">tRNA(Ile)-lysidine synthetase</fullName>
    </alternativeName>
</protein>
<name>A0ABT7YFZ7_9BACT</name>
<evidence type="ECO:0000256" key="5">
    <source>
        <dbReference type="ARBA" id="ARBA00022741"/>
    </source>
</evidence>
<proteinExistence type="inferred from homology"/>
<comment type="domain">
    <text evidence="8">The N-terminal region contains the highly conserved SGGXDS motif, predicted to be a P-loop motif involved in ATP binding.</text>
</comment>
<dbReference type="Proteomes" id="UP001171916">
    <property type="component" value="Unassembled WGS sequence"/>
</dbReference>
<keyword evidence="3 8" id="KW-0436">Ligase</keyword>
<reference evidence="10" key="1">
    <citation type="submission" date="2023-06" db="EMBL/GenBank/DDBJ databases">
        <title>Robiginitalea aurantiacus sp. nov. and Algoriphagus sediminis sp. nov., isolated from coastal sediment.</title>
        <authorList>
            <person name="Zhou Z.Y."/>
            <person name="An J."/>
            <person name="Jia Y.W."/>
            <person name="Du Z.J."/>
        </authorList>
    </citation>
    <scope>NUCLEOTIDE SEQUENCE</scope>
    <source>
        <strain evidence="10">C2-7</strain>
    </source>
</reference>
<evidence type="ECO:0000259" key="9">
    <source>
        <dbReference type="SMART" id="SM00977"/>
    </source>
</evidence>
<dbReference type="InterPro" id="IPR012795">
    <property type="entry name" value="tRNA_Ile_lys_synt_N"/>
</dbReference>
<dbReference type="Gene3D" id="3.40.50.620">
    <property type="entry name" value="HUPs"/>
    <property type="match status" value="1"/>
</dbReference>
<evidence type="ECO:0000256" key="6">
    <source>
        <dbReference type="ARBA" id="ARBA00022840"/>
    </source>
</evidence>
<dbReference type="PANTHER" id="PTHR43033:SF1">
    <property type="entry name" value="TRNA(ILE)-LYSIDINE SYNTHASE-RELATED"/>
    <property type="match status" value="1"/>
</dbReference>
<organism evidence="10 11">
    <name type="scientific">Algoriphagus sediminis</name>
    <dbReference type="NCBI Taxonomy" id="3057113"/>
    <lineage>
        <taxon>Bacteria</taxon>
        <taxon>Pseudomonadati</taxon>
        <taxon>Bacteroidota</taxon>
        <taxon>Cytophagia</taxon>
        <taxon>Cytophagales</taxon>
        <taxon>Cyclobacteriaceae</taxon>
        <taxon>Algoriphagus</taxon>
    </lineage>
</organism>
<dbReference type="EMBL" id="JAUEPH010000006">
    <property type="protein sequence ID" value="MDN3205444.1"/>
    <property type="molecule type" value="Genomic_DNA"/>
</dbReference>
<evidence type="ECO:0000256" key="1">
    <source>
        <dbReference type="ARBA" id="ARBA00004496"/>
    </source>
</evidence>
<evidence type="ECO:0000313" key="10">
    <source>
        <dbReference type="EMBL" id="MDN3205444.1"/>
    </source>
</evidence>
<gene>
    <name evidence="8 10" type="primary">tilS</name>
    <name evidence="10" type="ORF">QVH07_14885</name>
</gene>
<comment type="function">
    <text evidence="8">Ligates lysine onto the cytidine present at position 34 of the AUA codon-specific tRNA(Ile) that contains the anticodon CAU, in an ATP-dependent manner. Cytidine is converted to lysidine, thus changing the amino acid specificity of the tRNA from methionine to isoleucine.</text>
</comment>
<comment type="catalytic activity">
    <reaction evidence="7 8">
        <text>cytidine(34) in tRNA(Ile2) + L-lysine + ATP = lysidine(34) in tRNA(Ile2) + AMP + diphosphate + H(+)</text>
        <dbReference type="Rhea" id="RHEA:43744"/>
        <dbReference type="Rhea" id="RHEA-COMP:10625"/>
        <dbReference type="Rhea" id="RHEA-COMP:10670"/>
        <dbReference type="ChEBI" id="CHEBI:15378"/>
        <dbReference type="ChEBI" id="CHEBI:30616"/>
        <dbReference type="ChEBI" id="CHEBI:32551"/>
        <dbReference type="ChEBI" id="CHEBI:33019"/>
        <dbReference type="ChEBI" id="CHEBI:82748"/>
        <dbReference type="ChEBI" id="CHEBI:83665"/>
        <dbReference type="ChEBI" id="CHEBI:456215"/>
        <dbReference type="EC" id="6.3.4.19"/>
    </reaction>
</comment>
<dbReference type="CDD" id="cd01992">
    <property type="entry name" value="TilS_N"/>
    <property type="match status" value="1"/>
</dbReference>
<dbReference type="SMART" id="SM00977">
    <property type="entry name" value="TilS_C"/>
    <property type="match status" value="1"/>
</dbReference>
<comment type="similarity">
    <text evidence="8">Belongs to the tRNA(Ile)-lysidine synthase family.</text>
</comment>
<dbReference type="EC" id="6.3.4.19" evidence="8"/>
<dbReference type="InterPro" id="IPR012796">
    <property type="entry name" value="Lysidine-tRNA-synth_C"/>
</dbReference>
<evidence type="ECO:0000256" key="4">
    <source>
        <dbReference type="ARBA" id="ARBA00022694"/>
    </source>
</evidence>
<dbReference type="NCBIfam" id="TIGR02433">
    <property type="entry name" value="lysidine_TilS_C"/>
    <property type="match status" value="1"/>
</dbReference>
<keyword evidence="5 8" id="KW-0547">Nucleotide-binding</keyword>
<comment type="subcellular location">
    <subcellularLocation>
        <location evidence="1 8">Cytoplasm</location>
    </subcellularLocation>
</comment>
<dbReference type="RefSeq" id="WP_290001843.1">
    <property type="nucleotide sequence ID" value="NZ_JAUEPH010000006.1"/>
</dbReference>
<dbReference type="SUPFAM" id="SSF56037">
    <property type="entry name" value="PheT/TilS domain"/>
    <property type="match status" value="1"/>
</dbReference>
<dbReference type="HAMAP" id="MF_01161">
    <property type="entry name" value="tRNA_Ile_lys_synt"/>
    <property type="match status" value="1"/>
</dbReference>
<dbReference type="SUPFAM" id="SSF52402">
    <property type="entry name" value="Adenine nucleotide alpha hydrolases-like"/>
    <property type="match status" value="1"/>
</dbReference>
<evidence type="ECO:0000256" key="7">
    <source>
        <dbReference type="ARBA" id="ARBA00048539"/>
    </source>
</evidence>
<dbReference type="NCBIfam" id="TIGR02432">
    <property type="entry name" value="lysidine_TilS_N"/>
    <property type="match status" value="1"/>
</dbReference>
<sequence>MIKSFIHHIQEKGLLNFDKKYLLACSGGLDSMCLAHLLLESKISFEIAHVNYQLRGAESKGDYEFVEAFCESNSIAFNSLETDTHSYVERNKVSVQEAARDIRYDFFEKICREKNLEGVLTAHHQDDQIETVFINLLRGTGIEGLAGMSEKRGDVIRPLLNFSRSELVKFATELGIFWREDSSNQKTDYLRNKLRHDVLPALFSSREDARQNLLNSLQRIKDTGRAFSSLYQEWKRKFTSKEGDLWVLNAKGLKNHSGAQSLLFYWVRDFGFNSDQANDMHTALILAEPGKLFNSSSHLANVDRNQILIAEKGGEQKKAFIQESDIQIETAAGTFSILKVEPGDFLDKNPENAMLDLSQLEFPLTLRAIETGDRFVPLGMKNEKKISDFLIDLKVPLIKKARVNVLLSGNRIAWVLGYRIADWAKVNSGTKEIIYFKKESK</sequence>
<keyword evidence="4 8" id="KW-0819">tRNA processing</keyword>
<evidence type="ECO:0000313" key="11">
    <source>
        <dbReference type="Proteomes" id="UP001171916"/>
    </source>
</evidence>
<keyword evidence="2 8" id="KW-0963">Cytoplasm</keyword>